<dbReference type="InterPro" id="IPR048666">
    <property type="entry name" value="RedAm-like_C"/>
</dbReference>
<dbReference type="InterPro" id="IPR006115">
    <property type="entry name" value="6PGDH_NADP-bd"/>
</dbReference>
<comment type="caution">
    <text evidence="5">The sequence shown here is derived from an EMBL/GenBank/DDBJ whole genome shotgun (WGS) entry which is preliminary data.</text>
</comment>
<evidence type="ECO:0000259" key="3">
    <source>
        <dbReference type="Pfam" id="PF03446"/>
    </source>
</evidence>
<accession>A0ABQ3Y726</accession>
<dbReference type="Gene3D" id="1.10.1040.10">
    <property type="entry name" value="N-(1-d-carboxylethyl)-l-norvaline Dehydrogenase, domain 2"/>
    <property type="match status" value="1"/>
</dbReference>
<dbReference type="PIRSF" id="PIRSF000103">
    <property type="entry name" value="HIBADH"/>
    <property type="match status" value="1"/>
</dbReference>
<comment type="similarity">
    <text evidence="1">Belongs to the HIBADH-related family.</text>
</comment>
<dbReference type="EMBL" id="BOMI01000084">
    <property type="protein sequence ID" value="GID75801.1"/>
    <property type="molecule type" value="Genomic_DNA"/>
</dbReference>
<feature type="domain" description="NADPH-dependent reductive aminase-like C-terminal" evidence="4">
    <location>
        <begin position="168"/>
        <end position="287"/>
    </location>
</feature>
<evidence type="ECO:0000256" key="1">
    <source>
        <dbReference type="ARBA" id="ARBA00009080"/>
    </source>
</evidence>
<dbReference type="RefSeq" id="WP_203766810.1">
    <property type="nucleotide sequence ID" value="NZ_BAAABO010000046.1"/>
</dbReference>
<reference evidence="5 6" key="1">
    <citation type="submission" date="2021-01" db="EMBL/GenBank/DDBJ databases">
        <title>Whole genome shotgun sequence of Actinoplanes deccanensis NBRC 13994.</title>
        <authorList>
            <person name="Komaki H."/>
            <person name="Tamura T."/>
        </authorList>
    </citation>
    <scope>NUCLEOTIDE SEQUENCE [LARGE SCALE GENOMIC DNA]</scope>
    <source>
        <strain evidence="5 6">NBRC 13994</strain>
    </source>
</reference>
<organism evidence="5 6">
    <name type="scientific">Paractinoplanes deccanensis</name>
    <dbReference type="NCBI Taxonomy" id="113561"/>
    <lineage>
        <taxon>Bacteria</taxon>
        <taxon>Bacillati</taxon>
        <taxon>Actinomycetota</taxon>
        <taxon>Actinomycetes</taxon>
        <taxon>Micromonosporales</taxon>
        <taxon>Micromonosporaceae</taxon>
        <taxon>Paractinoplanes</taxon>
    </lineage>
</organism>
<dbReference type="InterPro" id="IPR013328">
    <property type="entry name" value="6PGD_dom2"/>
</dbReference>
<keyword evidence="2" id="KW-0560">Oxidoreductase</keyword>
<protein>
    <submittedName>
        <fullName evidence="5">6-phosphogluconate dehydrogenase</fullName>
    </submittedName>
</protein>
<dbReference type="SUPFAM" id="SSF51735">
    <property type="entry name" value="NAD(P)-binding Rossmann-fold domains"/>
    <property type="match status" value="1"/>
</dbReference>
<proteinExistence type="inferred from homology"/>
<dbReference type="PANTHER" id="PTHR43580">
    <property type="entry name" value="OXIDOREDUCTASE GLYR1-RELATED"/>
    <property type="match status" value="1"/>
</dbReference>
<dbReference type="InterPro" id="IPR051265">
    <property type="entry name" value="HIBADH-related_NP60_sf"/>
</dbReference>
<sequence length="311" mass="32247">MSEVTTPTARIAVIGTGAIGTAVARRLLEEGHAPTVWNRTRDRTAGLAAAGARPAGSVREAVSSSSLILVTLTDYAAVRECLTLPDMDLSGRTVVGLYTGTPAEARSIASRVTASGGRYLDAGVQTSPDMIGTDTATILYSGSREAFEEHRSLLGLLSRPRFVGEAPEAAALWDLALFGIWYDAHLGLLRALDTVRAAGIDVDDFADTAGTQIGHVIAGVPGTVAEMKEGSYPPGPADLTEHLTVVRHLIDLRKGHSLGDGGLPDVAARIEALIAEGRGGEGLTATVGPAGRASDAPIRVAPRAARRDGET</sequence>
<dbReference type="Pfam" id="PF21761">
    <property type="entry name" value="RedAm-like_C"/>
    <property type="match status" value="1"/>
</dbReference>
<evidence type="ECO:0000256" key="2">
    <source>
        <dbReference type="ARBA" id="ARBA00023002"/>
    </source>
</evidence>
<evidence type="ECO:0000313" key="5">
    <source>
        <dbReference type="EMBL" id="GID75801.1"/>
    </source>
</evidence>
<keyword evidence="6" id="KW-1185">Reference proteome</keyword>
<evidence type="ECO:0000313" key="6">
    <source>
        <dbReference type="Proteomes" id="UP000609879"/>
    </source>
</evidence>
<feature type="domain" description="6-phosphogluconate dehydrogenase NADP-binding" evidence="3">
    <location>
        <begin position="10"/>
        <end position="158"/>
    </location>
</feature>
<dbReference type="PANTHER" id="PTHR43580:SF2">
    <property type="entry name" value="CYTOKINE-LIKE NUCLEAR FACTOR N-PAC"/>
    <property type="match status" value="1"/>
</dbReference>
<dbReference type="Pfam" id="PF03446">
    <property type="entry name" value="NAD_binding_2"/>
    <property type="match status" value="1"/>
</dbReference>
<dbReference type="Gene3D" id="3.40.50.720">
    <property type="entry name" value="NAD(P)-binding Rossmann-like Domain"/>
    <property type="match status" value="1"/>
</dbReference>
<evidence type="ECO:0000259" key="4">
    <source>
        <dbReference type="Pfam" id="PF21761"/>
    </source>
</evidence>
<gene>
    <name evidence="5" type="ORF">Ade02nite_44420</name>
</gene>
<dbReference type="Proteomes" id="UP000609879">
    <property type="component" value="Unassembled WGS sequence"/>
</dbReference>
<dbReference type="InterPro" id="IPR036291">
    <property type="entry name" value="NAD(P)-bd_dom_sf"/>
</dbReference>
<dbReference type="InterPro" id="IPR015815">
    <property type="entry name" value="HIBADH-related"/>
</dbReference>
<name>A0ABQ3Y726_9ACTN</name>